<feature type="compositionally biased region" description="Basic and acidic residues" evidence="16">
    <location>
        <begin position="465"/>
        <end position="483"/>
    </location>
</feature>
<dbReference type="PROSITE" id="PS51413">
    <property type="entry name" value="DBINO"/>
    <property type="match status" value="1"/>
</dbReference>
<dbReference type="GO" id="GO:0006281">
    <property type="term" value="P:DNA repair"/>
    <property type="evidence" value="ECO:0007669"/>
    <property type="project" value="UniProtKB-UniRule"/>
</dbReference>
<dbReference type="GO" id="GO:0000781">
    <property type="term" value="C:chromosome, telomeric region"/>
    <property type="evidence" value="ECO:0007669"/>
    <property type="project" value="GOC"/>
</dbReference>
<feature type="region of interest" description="Disordered" evidence="16">
    <location>
        <begin position="1"/>
        <end position="171"/>
    </location>
</feature>
<evidence type="ECO:0000256" key="13">
    <source>
        <dbReference type="ARBA" id="ARBA00023242"/>
    </source>
</evidence>
<keyword evidence="11" id="KW-0804">Transcription</keyword>
<dbReference type="GO" id="GO:0005524">
    <property type="term" value="F:ATP binding"/>
    <property type="evidence" value="ECO:0007669"/>
    <property type="project" value="UniProtKB-UniRule"/>
</dbReference>
<feature type="domain" description="Helicase ATP-binding" evidence="17">
    <location>
        <begin position="534"/>
        <end position="705"/>
    </location>
</feature>
<feature type="compositionally biased region" description="Basic residues" evidence="16">
    <location>
        <begin position="253"/>
        <end position="264"/>
    </location>
</feature>
<protein>
    <recommendedName>
        <fullName evidence="3 14">Chromatin-remodeling ATPase INO80</fullName>
        <ecNumber evidence="14">3.6.4.-</ecNumber>
    </recommendedName>
</protein>
<dbReference type="InterPro" id="IPR027417">
    <property type="entry name" value="P-loop_NTPase"/>
</dbReference>
<dbReference type="STRING" id="13706.A0A1X2HSM0"/>
<dbReference type="GO" id="GO:0042393">
    <property type="term" value="F:histone binding"/>
    <property type="evidence" value="ECO:0007669"/>
    <property type="project" value="TreeGrafter"/>
</dbReference>
<dbReference type="GO" id="GO:0034080">
    <property type="term" value="P:CENP-A containing chromatin assembly"/>
    <property type="evidence" value="ECO:0007669"/>
    <property type="project" value="EnsemblFungi"/>
</dbReference>
<feature type="compositionally biased region" description="Acidic residues" evidence="16">
    <location>
        <begin position="154"/>
        <end position="163"/>
    </location>
</feature>
<dbReference type="InterPro" id="IPR031047">
    <property type="entry name" value="DEXQc_INO80"/>
</dbReference>
<dbReference type="SMART" id="SM00490">
    <property type="entry name" value="HELICc"/>
    <property type="match status" value="1"/>
</dbReference>
<dbReference type="Gene3D" id="3.40.50.300">
    <property type="entry name" value="P-loop containing nucleotide triphosphate hydrolases"/>
    <property type="match status" value="1"/>
</dbReference>
<proteinExistence type="inferred from homology"/>
<evidence type="ECO:0000313" key="21">
    <source>
        <dbReference type="Proteomes" id="UP000242180"/>
    </source>
</evidence>
<evidence type="ECO:0000256" key="11">
    <source>
        <dbReference type="ARBA" id="ARBA00023163"/>
    </source>
</evidence>
<keyword evidence="12 14" id="KW-0234">DNA repair</keyword>
<evidence type="ECO:0000256" key="16">
    <source>
        <dbReference type="SAM" id="MobiDB-lite"/>
    </source>
</evidence>
<evidence type="ECO:0000256" key="1">
    <source>
        <dbReference type="ARBA" id="ARBA00004123"/>
    </source>
</evidence>
<dbReference type="SUPFAM" id="SSF52540">
    <property type="entry name" value="P-loop containing nucleoside triphosphate hydrolases"/>
    <property type="match status" value="2"/>
</dbReference>
<dbReference type="EMBL" id="MCGN01000001">
    <property type="protein sequence ID" value="ORZ02484.1"/>
    <property type="molecule type" value="Genomic_DNA"/>
</dbReference>
<dbReference type="Pfam" id="PF00176">
    <property type="entry name" value="SNF2-rel_dom"/>
    <property type="match status" value="1"/>
</dbReference>
<feature type="region of interest" description="Disordered" evidence="16">
    <location>
        <begin position="247"/>
        <end position="300"/>
    </location>
</feature>
<evidence type="ECO:0000256" key="15">
    <source>
        <dbReference type="SAM" id="Coils"/>
    </source>
</evidence>
<dbReference type="InterPro" id="IPR020838">
    <property type="entry name" value="DBINO"/>
</dbReference>
<feature type="region of interest" description="Disordered" evidence="16">
    <location>
        <begin position="402"/>
        <end position="423"/>
    </location>
</feature>
<dbReference type="OMA" id="FWKKNER"/>
<dbReference type="PROSITE" id="PS51192">
    <property type="entry name" value="HELICASE_ATP_BIND_1"/>
    <property type="match status" value="1"/>
</dbReference>
<feature type="region of interest" description="Disordered" evidence="16">
    <location>
        <begin position="1276"/>
        <end position="1349"/>
    </location>
</feature>
<comment type="subunit">
    <text evidence="14">Component of the INO80 chromatin-remodeling complex.</text>
</comment>
<dbReference type="Gene3D" id="3.40.50.10810">
    <property type="entry name" value="Tandem AAA-ATPase domain"/>
    <property type="match status" value="1"/>
</dbReference>
<dbReference type="GO" id="GO:0000775">
    <property type="term" value="C:chromosome, centromeric region"/>
    <property type="evidence" value="ECO:0007669"/>
    <property type="project" value="EnsemblFungi"/>
</dbReference>
<feature type="domain" description="Helicase C-terminal" evidence="18">
    <location>
        <begin position="1102"/>
        <end position="1262"/>
    </location>
</feature>
<sequence>MSISQLLSSDTPPTNAPPPNSRLRYAETIDHPPPQHQPPSHQHQPAHIAPAPAPAPTSVSVSALESEVAAAPPASAPPPSQPFRNGIHNLLNDDDRTDDVYEMADSESDTEDASRFASASQSQAQTAVPLPAAPQTFASSDYYPSLPEQNGYDLSDDSSVEGNEDSHRKPLVRRTLDDLELSSDDEDIFTTHRDQMVQYMIHVYRRRQQVIDDYEEKRMHRHALMNDQLQRIYEKRYGTDMLLQAAKEEKERSKRKQKRAKQRQRNQGYVEEDDDTAADLQSQKTSKAPRKVEEEPTRAGNCKKVAQYCQKEVKRAATNGGRLTRDVQLKAKKASKEMLVFWKKNEKEERELRKKAEKEALERLRLEEERRESQRQARKLNFLITQTELYSHFIGRKIKQGEGDDDEEAAMAEPSPAGQDEPEEADIDLEADGDEKHLGEIDFDEDDDEKLREQARRGAQNALAKQRERTRVFDEGARERRAAAESSDISMNAAQLDTMNFQDPSSMGTEEIKQPTMLMCQLKSYQLKGLNWLANLYEQGINGILADEMGLGKTVQSISLMAYLAEVHNIWGPFLVIAPSSTLHNWQQEISKFVPSFRALPYWGNPKDRKVLRQFWNRKQLYGRDAPFHVVITSYQLVLTDVSYFQRVKWQYMVLDEAQAIKSSSSARWKQLLGFHCRNRLLLTGTPIQNSMQELWALLHFIMPTLFDSHEEFSEWFSKDIESHAENKGTLNEHQLRRLHMILKPFMLRRIKRNVQHELGEKIEVEVFCDLTARQRALYRGLKEKISVSELLEKATSLGDTESMDSLMNLVMQFRKVCNHPELFERADVESPLSFCTSSETGSLSKETSLYCPYSSRSHIKYRIPKHLYRNGGILNVPGPHSNAGFTTHYLDNLMNIWSTHYIKDSMYEEHVDSAFSFLRFADMSPQEASTLAKRPLIARWVSHLAQRDQRTRRRFFEDKAYAGAPVHTYASMLVKESMPVPTPGSALEELMTVGERAIHLDARIDKIYIPAAEAVPVDVFCADRSFESDQTEQLFDADVRACLFGRPQCATEPKEASDLKQIVRKADGRGLMPIPRSGQGYSHLRVPAMRDLILDSGKLATLDRLLEKLKTEGHRCLIYFQMTRMIDLMEEYIAYKQYKYLRLDGSSKISDRRDMVSDWQTRPEIFIFLLSTRAGGLGINLTAADTVIFYDSDWNPTVDQQAMDRAHRLGQTKQVTVYRLITKGTIEERILQRAKQKDEIQKVVISGGEFKQVDFKPREIVSLLLDDEEMDNKLQQQLKRKADEEEKKKARPAKRSKKNNQETVDMDKLMSAGGDVLPEDVENGGSSSSAAKRKARIGRPRTNISFTG</sequence>
<comment type="similarity">
    <text evidence="2 14">Belongs to the SNF2/RAD54 helicase family.</text>
</comment>
<dbReference type="GO" id="GO:0031509">
    <property type="term" value="P:subtelomeric heterochromatin formation"/>
    <property type="evidence" value="ECO:0007669"/>
    <property type="project" value="EnsemblFungi"/>
</dbReference>
<evidence type="ECO:0000256" key="7">
    <source>
        <dbReference type="ARBA" id="ARBA00022840"/>
    </source>
</evidence>
<keyword evidence="21" id="KW-1185">Reference proteome</keyword>
<keyword evidence="6 14" id="KW-0378">Hydrolase</keyword>
<dbReference type="GO" id="GO:0032006">
    <property type="term" value="P:regulation of TOR signaling"/>
    <property type="evidence" value="ECO:0007669"/>
    <property type="project" value="EnsemblFungi"/>
</dbReference>
<comment type="catalytic activity">
    <reaction evidence="14">
        <text>ATP + H2O = ADP + phosphate + H(+)</text>
        <dbReference type="Rhea" id="RHEA:13065"/>
        <dbReference type="ChEBI" id="CHEBI:15377"/>
        <dbReference type="ChEBI" id="CHEBI:15378"/>
        <dbReference type="ChEBI" id="CHEBI:30616"/>
        <dbReference type="ChEBI" id="CHEBI:43474"/>
        <dbReference type="ChEBI" id="CHEBI:456216"/>
    </reaction>
</comment>
<dbReference type="PANTHER" id="PTHR45685:SF2">
    <property type="entry name" value="CHROMATIN-REMODELING ATPASE INO80"/>
    <property type="match status" value="1"/>
</dbReference>
<evidence type="ECO:0000256" key="14">
    <source>
        <dbReference type="RuleBase" id="RU368001"/>
    </source>
</evidence>
<dbReference type="OrthoDB" id="372624at2759"/>
<dbReference type="CDD" id="cd18793">
    <property type="entry name" value="SF2_C_SNF"/>
    <property type="match status" value="1"/>
</dbReference>
<feature type="compositionally biased region" description="Low complexity" evidence="16">
    <location>
        <begin position="38"/>
        <end position="73"/>
    </location>
</feature>
<dbReference type="GO" id="GO:0016887">
    <property type="term" value="F:ATP hydrolysis activity"/>
    <property type="evidence" value="ECO:0007669"/>
    <property type="project" value="EnsemblFungi"/>
</dbReference>
<feature type="compositionally biased region" description="Basic residues" evidence="16">
    <location>
        <begin position="1290"/>
        <end position="1299"/>
    </location>
</feature>
<comment type="domain">
    <text evidence="14">The DBINO region is involved in binding to DNA.</text>
</comment>
<feature type="compositionally biased region" description="Polar residues" evidence="16">
    <location>
        <begin position="1"/>
        <end position="13"/>
    </location>
</feature>
<evidence type="ECO:0000256" key="8">
    <source>
        <dbReference type="ARBA" id="ARBA00023015"/>
    </source>
</evidence>
<evidence type="ECO:0000256" key="4">
    <source>
        <dbReference type="ARBA" id="ARBA00022741"/>
    </source>
</evidence>
<evidence type="ECO:0000256" key="2">
    <source>
        <dbReference type="ARBA" id="ARBA00007025"/>
    </source>
</evidence>
<dbReference type="Pfam" id="PF00271">
    <property type="entry name" value="Helicase_C"/>
    <property type="match status" value="1"/>
</dbReference>
<evidence type="ECO:0000259" key="17">
    <source>
        <dbReference type="PROSITE" id="PS51192"/>
    </source>
</evidence>
<evidence type="ECO:0000259" key="19">
    <source>
        <dbReference type="PROSITE" id="PS51413"/>
    </source>
</evidence>
<keyword evidence="5 14" id="KW-0227">DNA damage</keyword>
<keyword evidence="9 14" id="KW-0238">DNA-binding</keyword>
<keyword evidence="7 14" id="KW-0067">ATP-binding</keyword>
<dbReference type="PANTHER" id="PTHR45685">
    <property type="entry name" value="HELICASE SRCAP-RELATED"/>
    <property type="match status" value="1"/>
</dbReference>
<keyword evidence="4" id="KW-0547">Nucleotide-binding</keyword>
<dbReference type="FunFam" id="3.40.50.10810:FF:000006">
    <property type="entry name" value="Putative DNA helicase INO80"/>
    <property type="match status" value="1"/>
</dbReference>
<dbReference type="GO" id="GO:0006366">
    <property type="term" value="P:transcription by RNA polymerase II"/>
    <property type="evidence" value="ECO:0007669"/>
    <property type="project" value="EnsemblFungi"/>
</dbReference>
<dbReference type="Proteomes" id="UP000242180">
    <property type="component" value="Unassembled WGS sequence"/>
</dbReference>
<evidence type="ECO:0000256" key="10">
    <source>
        <dbReference type="ARBA" id="ARBA00023159"/>
    </source>
</evidence>
<dbReference type="Pfam" id="PF13892">
    <property type="entry name" value="DBINO"/>
    <property type="match status" value="1"/>
</dbReference>
<evidence type="ECO:0000313" key="20">
    <source>
        <dbReference type="EMBL" id="ORZ02484.1"/>
    </source>
</evidence>
<feature type="coiled-coil region" evidence="15">
    <location>
        <begin position="339"/>
        <end position="386"/>
    </location>
</feature>
<dbReference type="GO" id="GO:0031011">
    <property type="term" value="C:Ino80 complex"/>
    <property type="evidence" value="ECO:0007669"/>
    <property type="project" value="UniProtKB-UniRule"/>
</dbReference>
<keyword evidence="13" id="KW-0539">Nucleus</keyword>
<feature type="domain" description="DBINO" evidence="19">
    <location>
        <begin position="275"/>
        <end position="400"/>
    </location>
</feature>
<keyword evidence="15" id="KW-0175">Coiled coil</keyword>
<dbReference type="InterPro" id="IPR038718">
    <property type="entry name" value="SNF2-like_sf"/>
</dbReference>
<dbReference type="InterPro" id="IPR014001">
    <property type="entry name" value="Helicase_ATP-bd"/>
</dbReference>
<dbReference type="GO" id="GO:0140658">
    <property type="term" value="F:ATP-dependent chromatin remodeler activity"/>
    <property type="evidence" value="ECO:0007669"/>
    <property type="project" value="InterPro"/>
</dbReference>
<dbReference type="SMART" id="SM00487">
    <property type="entry name" value="DEXDc"/>
    <property type="match status" value="1"/>
</dbReference>
<comment type="caution">
    <text evidence="20">The sequence shown here is derived from an EMBL/GenBank/DDBJ whole genome shotgun (WGS) entry which is preliminary data.</text>
</comment>
<dbReference type="InParanoid" id="A0A1X2HSM0"/>
<dbReference type="GO" id="GO:0003677">
    <property type="term" value="F:DNA binding"/>
    <property type="evidence" value="ECO:0007669"/>
    <property type="project" value="UniProtKB-UniRule"/>
</dbReference>
<keyword evidence="10" id="KW-0010">Activator</keyword>
<accession>A0A1X2HSM0</accession>
<dbReference type="GO" id="GO:0000722">
    <property type="term" value="P:telomere maintenance via recombination"/>
    <property type="evidence" value="ECO:0007669"/>
    <property type="project" value="EnsemblFungi"/>
</dbReference>
<dbReference type="FunFam" id="3.40.50.300:FF:001269">
    <property type="entry name" value="SNF2 family helicase/ATPase"/>
    <property type="match status" value="1"/>
</dbReference>
<evidence type="ECO:0000259" key="18">
    <source>
        <dbReference type="PROSITE" id="PS51194"/>
    </source>
</evidence>
<dbReference type="FunCoup" id="A0A1X2HSM0">
    <property type="interactions" value="877"/>
</dbReference>
<dbReference type="PROSITE" id="PS51194">
    <property type="entry name" value="HELICASE_CTER"/>
    <property type="match status" value="1"/>
</dbReference>
<dbReference type="InterPro" id="IPR050520">
    <property type="entry name" value="INO80/SWR1_helicase"/>
</dbReference>
<dbReference type="EC" id="3.6.4.-" evidence="14"/>
<dbReference type="CDD" id="cd18002">
    <property type="entry name" value="DEXQc_INO80"/>
    <property type="match status" value="1"/>
</dbReference>
<dbReference type="InterPro" id="IPR001650">
    <property type="entry name" value="Helicase_C-like"/>
</dbReference>
<dbReference type="GO" id="GO:0045944">
    <property type="term" value="P:positive regulation of transcription by RNA polymerase II"/>
    <property type="evidence" value="ECO:0007669"/>
    <property type="project" value="EnsemblFungi"/>
</dbReference>
<evidence type="ECO:0000256" key="12">
    <source>
        <dbReference type="ARBA" id="ARBA00023204"/>
    </source>
</evidence>
<evidence type="ECO:0000256" key="5">
    <source>
        <dbReference type="ARBA" id="ARBA00022763"/>
    </source>
</evidence>
<comment type="subcellular location">
    <subcellularLocation>
        <location evidence="1 14">Nucleus</location>
    </subcellularLocation>
</comment>
<evidence type="ECO:0000256" key="3">
    <source>
        <dbReference type="ARBA" id="ARBA00019805"/>
    </source>
</evidence>
<gene>
    <name evidence="20" type="ORF">BCR43DRAFT_431249</name>
</gene>
<feature type="region of interest" description="Disordered" evidence="16">
    <location>
        <begin position="460"/>
        <end position="488"/>
    </location>
</feature>
<evidence type="ECO:0000256" key="6">
    <source>
        <dbReference type="ARBA" id="ARBA00022801"/>
    </source>
</evidence>
<reference evidence="20 21" key="1">
    <citation type="submission" date="2016-07" db="EMBL/GenBank/DDBJ databases">
        <title>Pervasive Adenine N6-methylation of Active Genes in Fungi.</title>
        <authorList>
            <consortium name="DOE Joint Genome Institute"/>
            <person name="Mondo S.J."/>
            <person name="Dannebaum R.O."/>
            <person name="Kuo R.C."/>
            <person name="Labutti K."/>
            <person name="Haridas S."/>
            <person name="Kuo A."/>
            <person name="Salamov A."/>
            <person name="Ahrendt S.R."/>
            <person name="Lipzen A."/>
            <person name="Sullivan W."/>
            <person name="Andreopoulos W.B."/>
            <person name="Clum A."/>
            <person name="Lindquist E."/>
            <person name="Daum C."/>
            <person name="Ramamoorthy G.K."/>
            <person name="Gryganskyi A."/>
            <person name="Culley D."/>
            <person name="Magnuson J.K."/>
            <person name="James T.Y."/>
            <person name="O'Malley M.A."/>
            <person name="Stajich J.E."/>
            <person name="Spatafora J.W."/>
            <person name="Visel A."/>
            <person name="Grigoriev I.V."/>
        </authorList>
    </citation>
    <scope>NUCLEOTIDE SEQUENCE [LARGE SCALE GENOMIC DNA]</scope>
    <source>
        <strain evidence="20 21">NRRL 2496</strain>
    </source>
</reference>
<keyword evidence="8" id="KW-0805">Transcription regulation</keyword>
<dbReference type="InterPro" id="IPR000330">
    <property type="entry name" value="SNF2_N"/>
</dbReference>
<feature type="compositionally biased region" description="Acidic residues" evidence="16">
    <location>
        <begin position="95"/>
        <end position="111"/>
    </location>
</feature>
<name>A0A1X2HSM0_SYNRA</name>
<organism evidence="20 21">
    <name type="scientific">Syncephalastrum racemosum</name>
    <name type="common">Filamentous fungus</name>
    <dbReference type="NCBI Taxonomy" id="13706"/>
    <lineage>
        <taxon>Eukaryota</taxon>
        <taxon>Fungi</taxon>
        <taxon>Fungi incertae sedis</taxon>
        <taxon>Mucoromycota</taxon>
        <taxon>Mucoromycotina</taxon>
        <taxon>Mucoromycetes</taxon>
        <taxon>Mucorales</taxon>
        <taxon>Syncephalastraceae</taxon>
        <taxon>Syncephalastrum</taxon>
    </lineage>
</organism>
<evidence type="ECO:0000256" key="9">
    <source>
        <dbReference type="ARBA" id="ARBA00023125"/>
    </source>
</evidence>
<dbReference type="InterPro" id="IPR049730">
    <property type="entry name" value="SNF2/RAD54-like_C"/>
</dbReference>
<comment type="function">
    <text evidence="14">ATPase component of the INO80 complex which remodels chromatin by shifting nucleosomes and is involved in DNA repair.</text>
</comment>